<sequence>MTNRLSQGQDLISFDPKIERTVEHQEDRGLVENINEKSDKNVGEQQFEQEEAMERAQPTRALKEYSIPTLSNTPSCIIVPKVEANSFELKSGMIHLLPSFCGKSSEDPNMYIREFFDVYGTIKILNVFEEVVRLKLFPFSLKDRAKAWLHSLLVESINSLEGLAQKFL</sequence>
<evidence type="ECO:0000313" key="1">
    <source>
        <dbReference type="EMBL" id="KAI5334913.1"/>
    </source>
</evidence>
<dbReference type="PANTHER" id="PTHR33223">
    <property type="entry name" value="CCHC-TYPE DOMAIN-CONTAINING PROTEIN"/>
    <property type="match status" value="1"/>
</dbReference>
<evidence type="ECO:0000313" key="2">
    <source>
        <dbReference type="Proteomes" id="UP001054821"/>
    </source>
</evidence>
<dbReference type="EMBL" id="JAJFAZ020000004">
    <property type="protein sequence ID" value="KAI5334913.1"/>
    <property type="molecule type" value="Genomic_DNA"/>
</dbReference>
<evidence type="ECO:0008006" key="3">
    <source>
        <dbReference type="Google" id="ProtNLM"/>
    </source>
</evidence>
<keyword evidence="2" id="KW-1185">Reference proteome</keyword>
<accession>A0AAD4Z7M4</accession>
<dbReference type="AlphaFoldDB" id="A0AAD4Z7M4"/>
<gene>
    <name evidence="1" type="ORF">L3X38_025046</name>
</gene>
<proteinExistence type="predicted"/>
<comment type="caution">
    <text evidence="1">The sequence shown here is derived from an EMBL/GenBank/DDBJ whole genome shotgun (WGS) entry which is preliminary data.</text>
</comment>
<name>A0AAD4Z7M4_PRUDU</name>
<dbReference type="PANTHER" id="PTHR33223:SF11">
    <property type="entry name" value="ELEMENT PROTEIN, PUTATIVE-RELATED"/>
    <property type="match status" value="1"/>
</dbReference>
<organism evidence="1 2">
    <name type="scientific">Prunus dulcis</name>
    <name type="common">Almond</name>
    <name type="synonym">Amygdalus dulcis</name>
    <dbReference type="NCBI Taxonomy" id="3755"/>
    <lineage>
        <taxon>Eukaryota</taxon>
        <taxon>Viridiplantae</taxon>
        <taxon>Streptophyta</taxon>
        <taxon>Embryophyta</taxon>
        <taxon>Tracheophyta</taxon>
        <taxon>Spermatophyta</taxon>
        <taxon>Magnoliopsida</taxon>
        <taxon>eudicotyledons</taxon>
        <taxon>Gunneridae</taxon>
        <taxon>Pentapetalae</taxon>
        <taxon>rosids</taxon>
        <taxon>fabids</taxon>
        <taxon>Rosales</taxon>
        <taxon>Rosaceae</taxon>
        <taxon>Amygdaloideae</taxon>
        <taxon>Amygdaleae</taxon>
        <taxon>Prunus</taxon>
    </lineage>
</organism>
<dbReference type="Proteomes" id="UP001054821">
    <property type="component" value="Chromosome 4"/>
</dbReference>
<reference evidence="1 2" key="1">
    <citation type="journal article" date="2022" name="G3 (Bethesda)">
        <title>Whole-genome sequence and methylome profiling of the almond [Prunus dulcis (Mill.) D.A. Webb] cultivar 'Nonpareil'.</title>
        <authorList>
            <person name="D'Amico-Willman K.M."/>
            <person name="Ouma W.Z."/>
            <person name="Meulia T."/>
            <person name="Sideli G.M."/>
            <person name="Gradziel T.M."/>
            <person name="Fresnedo-Ramirez J."/>
        </authorList>
    </citation>
    <scope>NUCLEOTIDE SEQUENCE [LARGE SCALE GENOMIC DNA]</scope>
    <source>
        <strain evidence="1">Clone GOH B32 T37-40</strain>
    </source>
</reference>
<protein>
    <recommendedName>
        <fullName evidence="3">Retrotransposon gag domain-containing protein</fullName>
    </recommendedName>
</protein>